<name>A0A161IA10_9GAMM</name>
<evidence type="ECO:0000256" key="6">
    <source>
        <dbReference type="ARBA" id="ARBA00023136"/>
    </source>
</evidence>
<evidence type="ECO:0000313" key="13">
    <source>
        <dbReference type="EMBL" id="ANC57827.1"/>
    </source>
</evidence>
<dbReference type="Gene3D" id="2.40.170.20">
    <property type="entry name" value="TonB-dependent receptor, beta-barrel domain"/>
    <property type="match status" value="1"/>
</dbReference>
<evidence type="ECO:0000256" key="9">
    <source>
        <dbReference type="RuleBase" id="RU003357"/>
    </source>
</evidence>
<organism evidence="13">
    <name type="scientific">Colwellia sp. C1</name>
    <dbReference type="NCBI Taxonomy" id="1737566"/>
    <lineage>
        <taxon>Bacteria</taxon>
        <taxon>Pseudomonadati</taxon>
        <taxon>Pseudomonadota</taxon>
        <taxon>Gammaproteobacteria</taxon>
        <taxon>Alteromonadales</taxon>
        <taxon>Colwelliaceae</taxon>
        <taxon>Colwellia</taxon>
    </lineage>
</organism>
<keyword evidence="7 8" id="KW-0998">Cell outer membrane</keyword>
<proteinExistence type="inferred from homology"/>
<feature type="domain" description="TonB-dependent receptor plug" evidence="12">
    <location>
        <begin position="61"/>
        <end position="176"/>
    </location>
</feature>
<feature type="domain" description="TonB-dependent receptor-like beta-barrel" evidence="11">
    <location>
        <begin position="447"/>
        <end position="1003"/>
    </location>
</feature>
<evidence type="ECO:0000256" key="3">
    <source>
        <dbReference type="ARBA" id="ARBA00022452"/>
    </source>
</evidence>
<dbReference type="AlphaFoldDB" id="A0A161IA10"/>
<reference evidence="13" key="1">
    <citation type="submission" date="2016-03" db="EMBL/GenBank/DDBJ databases">
        <title>Partial sequence of psychrophilic Colwellia sp.</title>
        <authorList>
            <person name="Pankowski J.A."/>
            <person name="Leong J.S."/>
            <person name="Nano F.E."/>
        </authorList>
    </citation>
    <scope>NUCLEOTIDE SEQUENCE</scope>
    <source>
        <strain evidence="13">C1</strain>
    </source>
</reference>
<dbReference type="InterPro" id="IPR036942">
    <property type="entry name" value="Beta-barrel_TonB_sf"/>
</dbReference>
<dbReference type="InterPro" id="IPR037066">
    <property type="entry name" value="Plug_dom_sf"/>
</dbReference>
<evidence type="ECO:0000256" key="5">
    <source>
        <dbReference type="ARBA" id="ARBA00023077"/>
    </source>
</evidence>
<dbReference type="SUPFAM" id="SSF56935">
    <property type="entry name" value="Porins"/>
    <property type="match status" value="1"/>
</dbReference>
<accession>A0A161IA10</accession>
<dbReference type="PANTHER" id="PTHR40980:SF3">
    <property type="entry name" value="TONB-DEPENDENT RECEPTOR-LIKE BETA-BARREL DOMAIN-CONTAINING PROTEIN"/>
    <property type="match status" value="1"/>
</dbReference>
<evidence type="ECO:0000259" key="12">
    <source>
        <dbReference type="Pfam" id="PF07715"/>
    </source>
</evidence>
<keyword evidence="2 8" id="KW-0813">Transport</keyword>
<evidence type="ECO:0000256" key="1">
    <source>
        <dbReference type="ARBA" id="ARBA00004571"/>
    </source>
</evidence>
<dbReference type="InterPro" id="IPR000531">
    <property type="entry name" value="Beta-barrel_TonB"/>
</dbReference>
<keyword evidence="5 9" id="KW-0798">TonB box</keyword>
<evidence type="ECO:0000256" key="7">
    <source>
        <dbReference type="ARBA" id="ARBA00023237"/>
    </source>
</evidence>
<dbReference type="NCBIfam" id="TIGR01782">
    <property type="entry name" value="TonB-Xanth-Caul"/>
    <property type="match status" value="1"/>
</dbReference>
<comment type="subcellular location">
    <subcellularLocation>
        <location evidence="1 8">Cell outer membrane</location>
        <topology evidence="1 8">Multi-pass membrane protein</topology>
    </subcellularLocation>
</comment>
<keyword evidence="6 8" id="KW-0472">Membrane</keyword>
<dbReference type="PANTHER" id="PTHR40980">
    <property type="entry name" value="PLUG DOMAIN-CONTAINING PROTEIN"/>
    <property type="match status" value="1"/>
</dbReference>
<keyword evidence="13" id="KW-0675">Receptor</keyword>
<dbReference type="GO" id="GO:0009279">
    <property type="term" value="C:cell outer membrane"/>
    <property type="evidence" value="ECO:0007669"/>
    <property type="project" value="UniProtKB-SubCell"/>
</dbReference>
<evidence type="ECO:0000256" key="8">
    <source>
        <dbReference type="PROSITE-ProRule" id="PRU01360"/>
    </source>
</evidence>
<feature type="chain" id="PRO_5007823648" evidence="10">
    <location>
        <begin position="33"/>
        <end position="1036"/>
    </location>
</feature>
<keyword evidence="3 8" id="KW-1134">Transmembrane beta strand</keyword>
<evidence type="ECO:0000259" key="11">
    <source>
        <dbReference type="Pfam" id="PF00593"/>
    </source>
</evidence>
<feature type="signal peptide" evidence="10">
    <location>
        <begin position="1"/>
        <end position="32"/>
    </location>
</feature>
<dbReference type="Pfam" id="PF07715">
    <property type="entry name" value="Plug"/>
    <property type="match status" value="1"/>
</dbReference>
<sequence length="1036" mass="111344">MIQKTHKNFNKSLLAKSISLMLGTTVMAPVIAEEIKKNEAEIEVIQVTGMRGSLSQSMNIKRQSSGVVDAISAVDMGKFPDTNLAESLQRITGVSINRVNGEGSEVTVRGFGGNFNLVTLNGRQMPAANVGTITGNPQDKNASGTSRSFDFANLASEGVSGIEVYKTGRAAGASGGIGATININTLKPLDQSDNSTSIGLKAVKDESGDGVTPELSGVTTWVSEDSTFGISLFGSFQERDSGSRHMSTEVYELRTYNGADDLNSLTIPGATVVNEPTVGQILAIPSNIGLGTNQDNRERTNAMLTLQFEPMEELRFTFDATYAKNEKESTSLIDGIWFARQFSSVEFDGNPVVSTPVKFSETGGANNAIIGKDFFFQNLAQATKDEVKSFGFNADYWVNDTLNLRFDVASSEATSGGAGPDGLNTIRFNLAGATAGWQTVDFTTRIPSASILIEDSLKGGNGNGIFDKADIGSQVTQTDESNQVSNVDQFRFDGQWVGDDITVDFGLGYISTEMQQTRQASTDALGDWGVTAPGDIPEGLFSQSCTACAFEDHDMSGVEGADANSPGGTTIPLGSVSFGGDPLALLNAVGPTYGVSLADRSINTDDDNTVEEDILSAYVQANMDYDIADMTLNIVAGLRYEQTDVTSSSIQFLPTQIIWEADNDFLIQLGSTVETISDKNDYSNFLPSLDLTLNVNEEIKARASFSKTLARPSYDKLFQATSISPQERITALGGAATGSSGNAQLDPLESTNIDLSVEWYYSDSSVISLGYYRKDVDNFVGIAQSQKTLFGLLDQTSGAANTVSGDAIDALNAGGYDVNEVNLFTMSAVLQNPADFPNGAADFQDPVANPNFEGEVFATYDVFAQSGDPELQFQVTGPVNDKSAVIDGFEFAWQHFFGETGFGYQLNYTTVNGDIGFDNGGAITVDQFALVGLSDTANAVLIYEMDDFSARIAYNWRDEFLSSTNRGKGPRNPVYISETEQIDINVSYTIIEDLTVSLDIINLTDEGVRKFGRSQNNVFFAQEADKRFVLSANYKF</sequence>
<dbReference type="Pfam" id="PF00593">
    <property type="entry name" value="TonB_dep_Rec_b-barrel"/>
    <property type="match status" value="1"/>
</dbReference>
<dbReference type="InterPro" id="IPR012910">
    <property type="entry name" value="Plug_dom"/>
</dbReference>
<dbReference type="InterPro" id="IPR039426">
    <property type="entry name" value="TonB-dep_rcpt-like"/>
</dbReference>
<evidence type="ECO:0000256" key="2">
    <source>
        <dbReference type="ARBA" id="ARBA00022448"/>
    </source>
</evidence>
<evidence type="ECO:0000256" key="10">
    <source>
        <dbReference type="SAM" id="SignalP"/>
    </source>
</evidence>
<comment type="similarity">
    <text evidence="8 9">Belongs to the TonB-dependent receptor family.</text>
</comment>
<dbReference type="EMBL" id="KU926705">
    <property type="protein sequence ID" value="ANC57827.1"/>
    <property type="molecule type" value="Genomic_DNA"/>
</dbReference>
<evidence type="ECO:0000256" key="4">
    <source>
        <dbReference type="ARBA" id="ARBA00022692"/>
    </source>
</evidence>
<dbReference type="InterPro" id="IPR010104">
    <property type="entry name" value="TonB_rcpt_bac"/>
</dbReference>
<keyword evidence="10" id="KW-0732">Signal</keyword>
<dbReference type="PROSITE" id="PS52016">
    <property type="entry name" value="TONB_DEPENDENT_REC_3"/>
    <property type="match status" value="1"/>
</dbReference>
<protein>
    <submittedName>
        <fullName evidence="13">TonB-dependent receptor</fullName>
    </submittedName>
</protein>
<keyword evidence="4 8" id="KW-0812">Transmembrane</keyword>
<dbReference type="Gene3D" id="2.170.130.10">
    <property type="entry name" value="TonB-dependent receptor, plug domain"/>
    <property type="match status" value="1"/>
</dbReference>